<organism evidence="4 5">
    <name type="scientific">Dendrobium catenatum</name>
    <dbReference type="NCBI Taxonomy" id="906689"/>
    <lineage>
        <taxon>Eukaryota</taxon>
        <taxon>Viridiplantae</taxon>
        <taxon>Streptophyta</taxon>
        <taxon>Embryophyta</taxon>
        <taxon>Tracheophyta</taxon>
        <taxon>Spermatophyta</taxon>
        <taxon>Magnoliopsida</taxon>
        <taxon>Liliopsida</taxon>
        <taxon>Asparagales</taxon>
        <taxon>Orchidaceae</taxon>
        <taxon>Epidendroideae</taxon>
        <taxon>Malaxideae</taxon>
        <taxon>Dendrobiinae</taxon>
        <taxon>Dendrobium</taxon>
    </lineage>
</organism>
<protein>
    <submittedName>
        <fullName evidence="4">Pentatricopeptide repeat-containing protein</fullName>
    </submittedName>
</protein>
<dbReference type="NCBIfam" id="TIGR00756">
    <property type="entry name" value="PPR"/>
    <property type="match status" value="4"/>
</dbReference>
<evidence type="ECO:0000256" key="1">
    <source>
        <dbReference type="ARBA" id="ARBA00007626"/>
    </source>
</evidence>
<proteinExistence type="inferred from homology"/>
<sequence>MLLQAEEVYWRMPPEILTSICNDYVSFLCKRECFPAALEVYILMRLKSLTVWSKSYYILLKSLINSRNDLIVEMIFYDIIKAYRVFEPRMVNIIYLYLCKKKVEEAIHFLDGLSKRNIALGVLTVVVNTLKEKGRVQEALDFLLEAEESIASTDEVVYSILVDGFCKVGSLEKALYLCSNMRKMGITPNIATYNSVMHGLCREGCLVEAFRVFDSLECNGLFPTVVTYATLIDALSREGFLQDAKHLLRRMVIIGISPNIRILNSLINGYCIFGLLEEGIKLFKDLAGCSFEPDGLTISSLIYGYCTKVEEGNHYFNFMKSVHGIEPGPDHYTCMVDLFGHVNLLQEALNLINSSPDDPHSAAWGALLSATGQHSNCNLAKFASAIPEASMERKVDNFGNIENKIFDLVICFLQQSLFQ</sequence>
<evidence type="ECO:0000256" key="2">
    <source>
        <dbReference type="ARBA" id="ARBA00022737"/>
    </source>
</evidence>
<dbReference type="InterPro" id="IPR011990">
    <property type="entry name" value="TPR-like_helical_dom_sf"/>
</dbReference>
<dbReference type="Pfam" id="PF13041">
    <property type="entry name" value="PPR_2"/>
    <property type="match status" value="2"/>
</dbReference>
<feature type="repeat" description="PPR" evidence="3">
    <location>
        <begin position="224"/>
        <end position="258"/>
    </location>
</feature>
<gene>
    <name evidence="4" type="ORF">MA16_Dca000970</name>
</gene>
<feature type="repeat" description="PPR" evidence="3">
    <location>
        <begin position="154"/>
        <end position="188"/>
    </location>
</feature>
<dbReference type="EMBL" id="KZ502537">
    <property type="protein sequence ID" value="PKU76367.1"/>
    <property type="molecule type" value="Genomic_DNA"/>
</dbReference>
<evidence type="ECO:0000313" key="5">
    <source>
        <dbReference type="Proteomes" id="UP000233837"/>
    </source>
</evidence>
<dbReference type="Gene3D" id="1.25.40.10">
    <property type="entry name" value="Tetratricopeptide repeat domain"/>
    <property type="match status" value="3"/>
</dbReference>
<dbReference type="AlphaFoldDB" id="A0A2I0WL30"/>
<accession>A0A2I0WL30</accession>
<name>A0A2I0WL30_9ASPA</name>
<feature type="repeat" description="PPR" evidence="3">
    <location>
        <begin position="259"/>
        <end position="293"/>
    </location>
</feature>
<dbReference type="Proteomes" id="UP000233837">
    <property type="component" value="Unassembled WGS sequence"/>
</dbReference>
<comment type="similarity">
    <text evidence="1">Belongs to the PPR family. P subfamily.</text>
</comment>
<feature type="repeat" description="PPR" evidence="3">
    <location>
        <begin position="189"/>
        <end position="223"/>
    </location>
</feature>
<evidence type="ECO:0000313" key="4">
    <source>
        <dbReference type="EMBL" id="PKU76367.1"/>
    </source>
</evidence>
<reference evidence="4 5" key="2">
    <citation type="journal article" date="2017" name="Nature">
        <title>The Apostasia genome and the evolution of orchids.</title>
        <authorList>
            <person name="Zhang G.Q."/>
            <person name="Liu K.W."/>
            <person name="Li Z."/>
            <person name="Lohaus R."/>
            <person name="Hsiao Y.Y."/>
            <person name="Niu S.C."/>
            <person name="Wang J.Y."/>
            <person name="Lin Y.C."/>
            <person name="Xu Q."/>
            <person name="Chen L.J."/>
            <person name="Yoshida K."/>
            <person name="Fujiwara S."/>
            <person name="Wang Z.W."/>
            <person name="Zhang Y.Q."/>
            <person name="Mitsuda N."/>
            <person name="Wang M."/>
            <person name="Liu G.H."/>
            <person name="Pecoraro L."/>
            <person name="Huang H.X."/>
            <person name="Xiao X.J."/>
            <person name="Lin M."/>
            <person name="Wu X.Y."/>
            <person name="Wu W.L."/>
            <person name="Chen Y.Y."/>
            <person name="Chang S.B."/>
            <person name="Sakamoto S."/>
            <person name="Ohme-Takagi M."/>
            <person name="Yagi M."/>
            <person name="Zeng S.J."/>
            <person name="Shen C.Y."/>
            <person name="Yeh C.M."/>
            <person name="Luo Y.B."/>
            <person name="Tsai W.C."/>
            <person name="Van de Peer Y."/>
            <person name="Liu Z.J."/>
        </authorList>
    </citation>
    <scope>NUCLEOTIDE SEQUENCE [LARGE SCALE GENOMIC DNA]</scope>
    <source>
        <tissue evidence="4">The whole plant</tissue>
    </source>
</reference>
<evidence type="ECO:0000256" key="3">
    <source>
        <dbReference type="PROSITE-ProRule" id="PRU00708"/>
    </source>
</evidence>
<dbReference type="InterPro" id="IPR002885">
    <property type="entry name" value="PPR_rpt"/>
</dbReference>
<keyword evidence="5" id="KW-1185">Reference proteome</keyword>
<dbReference type="PROSITE" id="PS51375">
    <property type="entry name" value="PPR"/>
    <property type="match status" value="4"/>
</dbReference>
<reference evidence="4 5" key="1">
    <citation type="journal article" date="2016" name="Sci. Rep.">
        <title>The Dendrobium catenatum Lindl. genome sequence provides insights into polysaccharide synthase, floral development and adaptive evolution.</title>
        <authorList>
            <person name="Zhang G.Q."/>
            <person name="Xu Q."/>
            <person name="Bian C."/>
            <person name="Tsai W.C."/>
            <person name="Yeh C.M."/>
            <person name="Liu K.W."/>
            <person name="Yoshida K."/>
            <person name="Zhang L.S."/>
            <person name="Chang S.B."/>
            <person name="Chen F."/>
            <person name="Shi Y."/>
            <person name="Su Y.Y."/>
            <person name="Zhang Y.Q."/>
            <person name="Chen L.J."/>
            <person name="Yin Y."/>
            <person name="Lin M."/>
            <person name="Huang H."/>
            <person name="Deng H."/>
            <person name="Wang Z.W."/>
            <person name="Zhu S.L."/>
            <person name="Zhao X."/>
            <person name="Deng C."/>
            <person name="Niu S.C."/>
            <person name="Huang J."/>
            <person name="Wang M."/>
            <person name="Liu G.H."/>
            <person name="Yang H.J."/>
            <person name="Xiao X.J."/>
            <person name="Hsiao Y.Y."/>
            <person name="Wu W.L."/>
            <person name="Chen Y.Y."/>
            <person name="Mitsuda N."/>
            <person name="Ohme-Takagi M."/>
            <person name="Luo Y.B."/>
            <person name="Van de Peer Y."/>
            <person name="Liu Z.J."/>
        </authorList>
    </citation>
    <scope>NUCLEOTIDE SEQUENCE [LARGE SCALE GENOMIC DNA]</scope>
    <source>
        <tissue evidence="4">The whole plant</tissue>
    </source>
</reference>
<dbReference type="PANTHER" id="PTHR47941">
    <property type="entry name" value="PENTATRICOPEPTIDE REPEAT-CONTAINING PROTEIN 3, MITOCHONDRIAL"/>
    <property type="match status" value="1"/>
</dbReference>
<keyword evidence="2" id="KW-0677">Repeat</keyword>
<dbReference type="Pfam" id="PF12854">
    <property type="entry name" value="PPR_1"/>
    <property type="match status" value="1"/>
</dbReference>